<dbReference type="AlphaFoldDB" id="A0A1H4X4A6"/>
<evidence type="ECO:0000313" key="1">
    <source>
        <dbReference type="EMBL" id="SED00419.1"/>
    </source>
</evidence>
<dbReference type="Proteomes" id="UP000183114">
    <property type="component" value="Unassembled WGS sequence"/>
</dbReference>
<gene>
    <name evidence="1" type="ORF">SAMN04490185_2543</name>
</gene>
<organism evidence="1 2">
    <name type="scientific">Pseudomonas frederiksbergensis</name>
    <dbReference type="NCBI Taxonomy" id="104087"/>
    <lineage>
        <taxon>Bacteria</taxon>
        <taxon>Pseudomonadati</taxon>
        <taxon>Pseudomonadota</taxon>
        <taxon>Gammaproteobacteria</taxon>
        <taxon>Pseudomonadales</taxon>
        <taxon>Pseudomonadaceae</taxon>
        <taxon>Pseudomonas</taxon>
    </lineage>
</organism>
<name>A0A1H4X4A6_9PSED</name>
<reference evidence="1 2" key="1">
    <citation type="submission" date="2016-10" db="EMBL/GenBank/DDBJ databases">
        <authorList>
            <person name="de Groot N.N."/>
        </authorList>
    </citation>
    <scope>NUCLEOTIDE SEQUENCE [LARGE SCALE GENOMIC DNA]</scope>
    <source>
        <strain evidence="1 2">BS3655</strain>
    </source>
</reference>
<evidence type="ECO:0000313" key="2">
    <source>
        <dbReference type="Proteomes" id="UP000183114"/>
    </source>
</evidence>
<proteinExistence type="predicted"/>
<dbReference type="RefSeq" id="WP_159439161.1">
    <property type="nucleotide sequence ID" value="NZ_FNTF01000002.1"/>
</dbReference>
<protein>
    <submittedName>
        <fullName evidence="1">Uncharacterized protein</fullName>
    </submittedName>
</protein>
<dbReference type="EMBL" id="FNTF01000002">
    <property type="protein sequence ID" value="SED00419.1"/>
    <property type="molecule type" value="Genomic_DNA"/>
</dbReference>
<sequence>MIDSKTGERILVQLDEVYGPYIRVSTFQDGGALEEVLDEIYYVLYWKGVPEDLKDFGGNEYYFGGAADPVKLQVILDAIEFN</sequence>
<accession>A0A1H4X4A6</accession>